<evidence type="ECO:0008006" key="3">
    <source>
        <dbReference type="Google" id="ProtNLM"/>
    </source>
</evidence>
<evidence type="ECO:0000313" key="2">
    <source>
        <dbReference type="Proteomes" id="UP000502421"/>
    </source>
</evidence>
<name>A0AAE6ZFR1_9BACT</name>
<protein>
    <recommendedName>
        <fullName evidence="3">Tetratricopeptide repeat protein</fullName>
    </recommendedName>
</protein>
<dbReference type="EMBL" id="CP051205">
    <property type="protein sequence ID" value="QJB32195.1"/>
    <property type="molecule type" value="Genomic_DNA"/>
</dbReference>
<organism evidence="1 2">
    <name type="scientific">Chitinophaga oryzae</name>
    <dbReference type="NCBI Taxonomy" id="2725414"/>
    <lineage>
        <taxon>Bacteria</taxon>
        <taxon>Pseudomonadati</taxon>
        <taxon>Bacteroidota</taxon>
        <taxon>Chitinophagia</taxon>
        <taxon>Chitinophagales</taxon>
        <taxon>Chitinophagaceae</taxon>
        <taxon>Chitinophaga</taxon>
    </lineage>
</organism>
<gene>
    <name evidence="1" type="ORF">HF329_13005</name>
</gene>
<dbReference type="AlphaFoldDB" id="A0AAE6ZFR1"/>
<dbReference type="SUPFAM" id="SSF48452">
    <property type="entry name" value="TPR-like"/>
    <property type="match status" value="1"/>
</dbReference>
<dbReference type="SUPFAM" id="SSF82171">
    <property type="entry name" value="DPP6 N-terminal domain-like"/>
    <property type="match status" value="1"/>
</dbReference>
<dbReference type="KEGG" id="coy:HF329_13005"/>
<dbReference type="Gene3D" id="1.25.40.10">
    <property type="entry name" value="Tetratricopeptide repeat domain"/>
    <property type="match status" value="1"/>
</dbReference>
<accession>A0AAE6ZFR1</accession>
<proteinExistence type="predicted"/>
<dbReference type="InterPro" id="IPR011990">
    <property type="entry name" value="TPR-like_helical_dom_sf"/>
</dbReference>
<evidence type="ECO:0000313" key="1">
    <source>
        <dbReference type="EMBL" id="QJB32195.1"/>
    </source>
</evidence>
<reference evidence="2" key="1">
    <citation type="submission" date="2020-04" db="EMBL/GenBank/DDBJ databases">
        <authorList>
            <person name="Kittiwongwattana C."/>
        </authorList>
    </citation>
    <scope>NUCLEOTIDE SEQUENCE [LARGE SCALE GENOMIC DNA]</scope>
    <source>
        <strain evidence="2">1310</strain>
    </source>
</reference>
<dbReference type="Proteomes" id="UP000502421">
    <property type="component" value="Chromosome"/>
</dbReference>
<dbReference type="RefSeq" id="WP_168804445.1">
    <property type="nucleotide sequence ID" value="NZ_CP051205.1"/>
</dbReference>
<sequence>MAKKKKVSTKNLERLAECYRQINDYANAAEWYGKLVAMPDADPVDELYYGDMLKSLGKYDAAKTAFQQYARKNNQARLVENKIAGCDAAVQWMGQPTRDDVRNVARLNTAKSDWGATWYPNGIVFMSDSLFRDQLAPGSKVNKNNYGRTNDPYYKLYLADSSKYGNVYLSDLSSMFNQYRYHVGPVAFDNGYQTAWFTVTEPDRRIATVKERIEKVTISGNRRLELYVSKKDSNGKWAQPTAFAYNKPEEYSVGHAALSKDGNILYFTSDMPGGLGATDIWYSERQADGSWGTPRNCGPTINTADEEEFPTIGADGDLYYSSKGLVGMGGFDIFKSNGSKAQWTTPENMRYPVNTSGDDFYLVSREDGSGYLSSNRVGGKGDDDIYSWYTPQKMDVIPLPRPVLEIPFEATVCPQYYDACIYLYNRQRNIGWCFIATPGRTITIMLEKETDYVIRITPAGNQPKDSIEFTTRGLKGTDVLKKEICPENKIMKEPVNQRLPIHEKIK</sequence>